<accession>A9IWJ7</accession>
<evidence type="ECO:0000313" key="1">
    <source>
        <dbReference type="EMBL" id="CAK01986.1"/>
    </source>
</evidence>
<dbReference type="KEGG" id="btr:BT_1654"/>
<proteinExistence type="predicted"/>
<reference evidence="1 2" key="1">
    <citation type="journal article" date="2007" name="Nat. Genet.">
        <title>Genomic analysis of Bartonella identifies type IV secretion systems as host adaptability factors.</title>
        <authorList>
            <person name="Saenz H.L."/>
            <person name="Engel P."/>
            <person name="Stoeckli M.C."/>
            <person name="Lanz C."/>
            <person name="Raddatz G."/>
            <person name="Vayssier-Taussat M."/>
            <person name="Birtles R."/>
            <person name="Schuster S.C."/>
            <person name="Dehio C."/>
        </authorList>
    </citation>
    <scope>NUCLEOTIDE SEQUENCE [LARGE SCALE GENOMIC DNA]</scope>
    <source>
        <strain evidence="2">DSM 28219 / CCUG 45778 / CIP 105476 / IBS 506</strain>
    </source>
</reference>
<dbReference type="EMBL" id="AM260525">
    <property type="protein sequence ID" value="CAK01986.1"/>
    <property type="molecule type" value="Genomic_DNA"/>
</dbReference>
<name>A9IWJ7_BART1</name>
<dbReference type="AlphaFoldDB" id="A9IWJ7"/>
<dbReference type="HOGENOM" id="CLU_2785510_0_0_5"/>
<keyword evidence="2" id="KW-1185">Reference proteome</keyword>
<organism evidence="1 2">
    <name type="scientific">Bartonella tribocorum (strain DSM 28219 / CCUG 45778 / CIP 105476 / IBS 506)</name>
    <dbReference type="NCBI Taxonomy" id="382640"/>
    <lineage>
        <taxon>Bacteria</taxon>
        <taxon>Pseudomonadati</taxon>
        <taxon>Pseudomonadota</taxon>
        <taxon>Alphaproteobacteria</taxon>
        <taxon>Hyphomicrobiales</taxon>
        <taxon>Bartonellaceae</taxon>
        <taxon>Bartonella</taxon>
    </lineage>
</organism>
<sequence length="68" mass="7787">MRNLQKTLANYELGVSEPFTSIIISYYTIYSVELHWILSAKKEMFTDMGKATDLKTPTIPTDLMKKLG</sequence>
<protein>
    <submittedName>
        <fullName evidence="1">Uncharacterized protein</fullName>
    </submittedName>
</protein>
<gene>
    <name evidence="1" type="ordered locus">BT_1654</name>
</gene>
<dbReference type="Proteomes" id="UP000001592">
    <property type="component" value="Chromosome"/>
</dbReference>
<evidence type="ECO:0000313" key="2">
    <source>
        <dbReference type="Proteomes" id="UP000001592"/>
    </source>
</evidence>